<dbReference type="OrthoDB" id="9776275at2"/>
<dbReference type="AlphaFoldDB" id="A0A1G9GCC9"/>
<dbReference type="InterPro" id="IPR018707">
    <property type="entry name" value="LpxR"/>
</dbReference>
<dbReference type="EMBL" id="FNGH01000002">
    <property type="protein sequence ID" value="SDK98211.1"/>
    <property type="molecule type" value="Genomic_DNA"/>
</dbReference>
<dbReference type="RefSeq" id="WP_089656965.1">
    <property type="nucleotide sequence ID" value="NZ_FNGH01000002.1"/>
</dbReference>
<reference evidence="3" key="1">
    <citation type="submission" date="2016-10" db="EMBL/GenBank/DDBJ databases">
        <authorList>
            <person name="Varghese N."/>
            <person name="Submissions S."/>
        </authorList>
    </citation>
    <scope>NUCLEOTIDE SEQUENCE [LARGE SCALE GENOMIC DNA]</scope>
    <source>
        <strain evidence="3">AAP</strain>
    </source>
</reference>
<feature type="signal peptide" evidence="1">
    <location>
        <begin position="1"/>
        <end position="24"/>
    </location>
</feature>
<evidence type="ECO:0008006" key="4">
    <source>
        <dbReference type="Google" id="ProtNLM"/>
    </source>
</evidence>
<dbReference type="Pfam" id="PF09982">
    <property type="entry name" value="LpxR"/>
    <property type="match status" value="1"/>
</dbReference>
<protein>
    <recommendedName>
        <fullName evidence="4">Outer membrane protein</fullName>
    </recommendedName>
</protein>
<organism evidence="2 3">
    <name type="scientific">Franzmannia pantelleriensis</name>
    <dbReference type="NCBI Taxonomy" id="48727"/>
    <lineage>
        <taxon>Bacteria</taxon>
        <taxon>Pseudomonadati</taxon>
        <taxon>Pseudomonadota</taxon>
        <taxon>Gammaproteobacteria</taxon>
        <taxon>Oceanospirillales</taxon>
        <taxon>Halomonadaceae</taxon>
        <taxon>Franzmannia</taxon>
    </lineage>
</organism>
<proteinExistence type="predicted"/>
<dbReference type="InterPro" id="IPR037107">
    <property type="entry name" value="Put_OMP_sf"/>
</dbReference>
<gene>
    <name evidence="2" type="ORF">SAMN05192555_10297</name>
</gene>
<dbReference type="Proteomes" id="UP000199107">
    <property type="component" value="Unassembled WGS sequence"/>
</dbReference>
<evidence type="ECO:0000313" key="3">
    <source>
        <dbReference type="Proteomes" id="UP000199107"/>
    </source>
</evidence>
<evidence type="ECO:0000313" key="2">
    <source>
        <dbReference type="EMBL" id="SDK98211.1"/>
    </source>
</evidence>
<keyword evidence="3" id="KW-1185">Reference proteome</keyword>
<dbReference type="Gene3D" id="2.40.128.140">
    <property type="entry name" value="Outer membrane protein"/>
    <property type="match status" value="1"/>
</dbReference>
<sequence>MTHRNVCCWLATAAVAVLPAVAVAADGTFTLKVENDFLASSDDGHYTSGAELNWAFRPEAEHWSQRVAAVLPEALISQADTVAYRLVHQIYTPDDIEQRALIEDDRPYAGLVLGGVSFYEDVARGDWRQATDVHLDVGLVGRSSQAERIQREAHRLSHADRPRGWDNQLADEPIVNATLQRQWWHESPLAGKTLAHGPSAGLALGNLYTYASGGYGVRFGDDATGIPTVTPNPGGRQAFTQRSGLRWYLFASVEGYYMAHNLTLDGNTVKSSHSVERREWVGDLVGGAALAWDAWQLSYTAVRRSHEFEGQTSHDVFGNVTLSRDF</sequence>
<evidence type="ECO:0000256" key="1">
    <source>
        <dbReference type="SAM" id="SignalP"/>
    </source>
</evidence>
<dbReference type="STRING" id="48727.SAMN05192555_10297"/>
<accession>A0A1G9GCC9</accession>
<name>A0A1G9GCC9_9GAMM</name>
<feature type="chain" id="PRO_5011632570" description="Outer membrane protein" evidence="1">
    <location>
        <begin position="25"/>
        <end position="326"/>
    </location>
</feature>
<keyword evidence="1" id="KW-0732">Signal</keyword>